<keyword evidence="2" id="KW-0813">Transport</keyword>
<dbReference type="PRINTS" id="PR00762">
    <property type="entry name" value="CLCHANNEL"/>
</dbReference>
<dbReference type="InterPro" id="IPR001807">
    <property type="entry name" value="ClC"/>
</dbReference>
<protein>
    <submittedName>
        <fullName evidence="11">Chloride channel protein EriC</fullName>
    </submittedName>
</protein>
<proteinExistence type="predicted"/>
<feature type="transmembrane region" description="Helical" evidence="10">
    <location>
        <begin position="264"/>
        <end position="285"/>
    </location>
</feature>
<dbReference type="InterPro" id="IPR014743">
    <property type="entry name" value="Cl-channel_core"/>
</dbReference>
<keyword evidence="9" id="KW-0407">Ion channel</keyword>
<dbReference type="PATRIC" id="fig|1302272.5.peg.1613"/>
<keyword evidence="4 10" id="KW-1133">Transmembrane helix</keyword>
<dbReference type="InterPro" id="IPR050368">
    <property type="entry name" value="ClC-type_chloride_channel"/>
</dbReference>
<feature type="transmembrane region" description="Helical" evidence="10">
    <location>
        <begin position="157"/>
        <end position="186"/>
    </location>
</feature>
<keyword evidence="6 10" id="KW-0472">Membrane</keyword>
<keyword evidence="7" id="KW-0869">Chloride channel</keyword>
<dbReference type="GO" id="GO:0034707">
    <property type="term" value="C:chloride channel complex"/>
    <property type="evidence" value="ECO:0007669"/>
    <property type="project" value="UniProtKB-KW"/>
</dbReference>
<evidence type="ECO:0000256" key="3">
    <source>
        <dbReference type="ARBA" id="ARBA00022692"/>
    </source>
</evidence>
<dbReference type="GO" id="GO:0005254">
    <property type="term" value="F:chloride channel activity"/>
    <property type="evidence" value="ECO:0007669"/>
    <property type="project" value="UniProtKB-KW"/>
</dbReference>
<keyword evidence="12" id="KW-1185">Reference proteome</keyword>
<organism evidence="11 12">
    <name type="scientific">Secundilactobacillus kimchicus JCM 15530</name>
    <dbReference type="NCBI Taxonomy" id="1302272"/>
    <lineage>
        <taxon>Bacteria</taxon>
        <taxon>Bacillati</taxon>
        <taxon>Bacillota</taxon>
        <taxon>Bacilli</taxon>
        <taxon>Lactobacillales</taxon>
        <taxon>Lactobacillaceae</taxon>
        <taxon>Secundilactobacillus</taxon>
    </lineage>
</organism>
<feature type="transmembrane region" description="Helical" evidence="10">
    <location>
        <begin position="335"/>
        <end position="354"/>
    </location>
</feature>
<feature type="transmembrane region" description="Helical" evidence="10">
    <location>
        <begin position="217"/>
        <end position="243"/>
    </location>
</feature>
<evidence type="ECO:0000256" key="2">
    <source>
        <dbReference type="ARBA" id="ARBA00022448"/>
    </source>
</evidence>
<dbReference type="OrthoDB" id="112446at2"/>
<dbReference type="EMBL" id="AZCX01000003">
    <property type="protein sequence ID" value="KRK48489.1"/>
    <property type="molecule type" value="Genomic_DNA"/>
</dbReference>
<dbReference type="SUPFAM" id="SSF81340">
    <property type="entry name" value="Clc chloride channel"/>
    <property type="match status" value="1"/>
</dbReference>
<dbReference type="AlphaFoldDB" id="A0A0R1HSD9"/>
<evidence type="ECO:0000256" key="6">
    <source>
        <dbReference type="ARBA" id="ARBA00023136"/>
    </source>
</evidence>
<keyword evidence="8" id="KW-0868">Chloride</keyword>
<evidence type="ECO:0000313" key="12">
    <source>
        <dbReference type="Proteomes" id="UP000050911"/>
    </source>
</evidence>
<comment type="subcellular location">
    <subcellularLocation>
        <location evidence="1">Membrane</location>
        <topology evidence="1">Multi-pass membrane protein</topology>
    </subcellularLocation>
</comment>
<feature type="transmembrane region" description="Helical" evidence="10">
    <location>
        <begin position="305"/>
        <end position="323"/>
    </location>
</feature>
<reference evidence="11 12" key="1">
    <citation type="journal article" date="2015" name="Genome Announc.">
        <title>Expanding the biotechnology potential of lactobacilli through comparative genomics of 213 strains and associated genera.</title>
        <authorList>
            <person name="Sun Z."/>
            <person name="Harris H.M."/>
            <person name="McCann A."/>
            <person name="Guo C."/>
            <person name="Argimon S."/>
            <person name="Zhang W."/>
            <person name="Yang X."/>
            <person name="Jeffery I.B."/>
            <person name="Cooney J.C."/>
            <person name="Kagawa T.F."/>
            <person name="Liu W."/>
            <person name="Song Y."/>
            <person name="Salvetti E."/>
            <person name="Wrobel A."/>
            <person name="Rasinkangas P."/>
            <person name="Parkhill J."/>
            <person name="Rea M.C."/>
            <person name="O'Sullivan O."/>
            <person name="Ritari J."/>
            <person name="Douillard F.P."/>
            <person name="Paul Ross R."/>
            <person name="Yang R."/>
            <person name="Briner A.E."/>
            <person name="Felis G.E."/>
            <person name="de Vos W.M."/>
            <person name="Barrangou R."/>
            <person name="Klaenhammer T.R."/>
            <person name="Caufield P.W."/>
            <person name="Cui Y."/>
            <person name="Zhang H."/>
            <person name="O'Toole P.W."/>
        </authorList>
    </citation>
    <scope>NUCLEOTIDE SEQUENCE [LARGE SCALE GENOMIC DNA]</scope>
    <source>
        <strain evidence="11 12">JCM 15530</strain>
    </source>
</reference>
<feature type="transmembrane region" description="Helical" evidence="10">
    <location>
        <begin position="395"/>
        <end position="414"/>
    </location>
</feature>
<dbReference type="Pfam" id="PF00654">
    <property type="entry name" value="Voltage_CLC"/>
    <property type="match status" value="1"/>
</dbReference>
<dbReference type="Gene3D" id="1.10.3080.10">
    <property type="entry name" value="Clc chloride channel"/>
    <property type="match status" value="1"/>
</dbReference>
<gene>
    <name evidence="11" type="ORF">FC96_GL001597</name>
</gene>
<evidence type="ECO:0000313" key="11">
    <source>
        <dbReference type="EMBL" id="KRK48489.1"/>
    </source>
</evidence>
<keyword evidence="5" id="KW-0406">Ion transport</keyword>
<feature type="transmembrane region" description="Helical" evidence="10">
    <location>
        <begin position="360"/>
        <end position="383"/>
    </location>
</feature>
<dbReference type="Proteomes" id="UP000050911">
    <property type="component" value="Unassembled WGS sequence"/>
</dbReference>
<evidence type="ECO:0000256" key="1">
    <source>
        <dbReference type="ARBA" id="ARBA00004141"/>
    </source>
</evidence>
<feature type="transmembrane region" description="Helical" evidence="10">
    <location>
        <begin position="63"/>
        <end position="80"/>
    </location>
</feature>
<evidence type="ECO:0000256" key="10">
    <source>
        <dbReference type="SAM" id="Phobius"/>
    </source>
</evidence>
<sequence length="420" mass="44645">MDRMSKSHENFIMTISTIVLGIVAGTGSLLLGAFLDLIESLFLNFNETATHPFAGLISPAHRMLSLVTGGLVAAVVWWLMRTRMKPAVGISKALDGQEMPVTTTIVHVLTQIFFVATGGSVGRELAPRELGAMLAQTWQRLLKRFRHIELSDDDRRLLIASAAGAGFAGVYIAPITGAMFCLELLYKKVTGRAVAVSLTMSSIAMLVGSLLRGFHPYYAVGSGAFSATSVFVVLILGPLCGILGAYFRQAFQWANQHQTRDNHLLWQLPAVAVVTGLIATTFPQIMGNGRALAQPAFMNQSVNLIWLFLIGGLAKAIVTVFSLRAGASGGTLTPSIAIGATIGMALGFAIHLFVPAISIWQAGIIGAASLLASSQQAPLMALFMLFEVCHLDHSALLPLGLGVALATTTSHVILNPSRSH</sequence>
<dbReference type="PANTHER" id="PTHR43427">
    <property type="entry name" value="CHLORIDE CHANNEL PROTEIN CLC-E"/>
    <property type="match status" value="1"/>
</dbReference>
<evidence type="ECO:0000256" key="7">
    <source>
        <dbReference type="ARBA" id="ARBA00023173"/>
    </source>
</evidence>
<evidence type="ECO:0000256" key="9">
    <source>
        <dbReference type="ARBA" id="ARBA00023303"/>
    </source>
</evidence>
<keyword evidence="3 10" id="KW-0812">Transmembrane</keyword>
<feature type="transmembrane region" description="Helical" evidence="10">
    <location>
        <begin position="101"/>
        <end position="121"/>
    </location>
</feature>
<evidence type="ECO:0000256" key="5">
    <source>
        <dbReference type="ARBA" id="ARBA00023065"/>
    </source>
</evidence>
<name>A0A0R1HSD9_9LACO</name>
<comment type="caution">
    <text evidence="11">The sequence shown here is derived from an EMBL/GenBank/DDBJ whole genome shotgun (WGS) entry which is preliminary data.</text>
</comment>
<feature type="transmembrane region" description="Helical" evidence="10">
    <location>
        <begin position="193"/>
        <end position="211"/>
    </location>
</feature>
<dbReference type="PANTHER" id="PTHR43427:SF6">
    <property type="entry name" value="CHLORIDE CHANNEL PROTEIN CLC-E"/>
    <property type="match status" value="1"/>
</dbReference>
<accession>A0A0R1HSD9</accession>
<feature type="transmembrane region" description="Helical" evidence="10">
    <location>
        <begin position="12"/>
        <end position="35"/>
    </location>
</feature>
<evidence type="ECO:0000256" key="4">
    <source>
        <dbReference type="ARBA" id="ARBA00022989"/>
    </source>
</evidence>
<evidence type="ECO:0000256" key="8">
    <source>
        <dbReference type="ARBA" id="ARBA00023214"/>
    </source>
</evidence>